<organism evidence="1 2">
    <name type="scientific">Rubus argutus</name>
    <name type="common">Southern blackberry</name>
    <dbReference type="NCBI Taxonomy" id="59490"/>
    <lineage>
        <taxon>Eukaryota</taxon>
        <taxon>Viridiplantae</taxon>
        <taxon>Streptophyta</taxon>
        <taxon>Embryophyta</taxon>
        <taxon>Tracheophyta</taxon>
        <taxon>Spermatophyta</taxon>
        <taxon>Magnoliopsida</taxon>
        <taxon>eudicotyledons</taxon>
        <taxon>Gunneridae</taxon>
        <taxon>Pentapetalae</taxon>
        <taxon>rosids</taxon>
        <taxon>fabids</taxon>
        <taxon>Rosales</taxon>
        <taxon>Rosaceae</taxon>
        <taxon>Rosoideae</taxon>
        <taxon>Rosoideae incertae sedis</taxon>
        <taxon>Rubus</taxon>
    </lineage>
</organism>
<reference evidence="1 2" key="1">
    <citation type="journal article" date="2023" name="G3 (Bethesda)">
        <title>A chromosome-length genome assembly and annotation of blackberry (Rubus argutus, cv. 'Hillquist').</title>
        <authorList>
            <person name="Bruna T."/>
            <person name="Aryal R."/>
            <person name="Dudchenko O."/>
            <person name="Sargent D.J."/>
            <person name="Mead D."/>
            <person name="Buti M."/>
            <person name="Cavallini A."/>
            <person name="Hytonen T."/>
            <person name="Andres J."/>
            <person name="Pham M."/>
            <person name="Weisz D."/>
            <person name="Mascagni F."/>
            <person name="Usai G."/>
            <person name="Natali L."/>
            <person name="Bassil N."/>
            <person name="Fernandez G.E."/>
            <person name="Lomsadze A."/>
            <person name="Armour M."/>
            <person name="Olukolu B."/>
            <person name="Poorten T."/>
            <person name="Britton C."/>
            <person name="Davik J."/>
            <person name="Ashrafi H."/>
            <person name="Aiden E.L."/>
            <person name="Borodovsky M."/>
            <person name="Worthington M."/>
        </authorList>
    </citation>
    <scope>NUCLEOTIDE SEQUENCE [LARGE SCALE GENOMIC DNA]</scope>
    <source>
        <strain evidence="1">PI 553951</strain>
    </source>
</reference>
<name>A0AAW1WZG5_RUBAR</name>
<protein>
    <submittedName>
        <fullName evidence="1">Uncharacterized protein</fullName>
    </submittedName>
</protein>
<dbReference type="EMBL" id="JBEDUW010000005">
    <property type="protein sequence ID" value="KAK9929376.1"/>
    <property type="molecule type" value="Genomic_DNA"/>
</dbReference>
<keyword evidence="2" id="KW-1185">Reference proteome</keyword>
<evidence type="ECO:0000313" key="1">
    <source>
        <dbReference type="EMBL" id="KAK9929376.1"/>
    </source>
</evidence>
<proteinExistence type="predicted"/>
<gene>
    <name evidence="1" type="ORF">M0R45_026478</name>
</gene>
<accession>A0AAW1WZG5</accession>
<dbReference type="AlphaFoldDB" id="A0AAW1WZG5"/>
<dbReference type="Proteomes" id="UP001457282">
    <property type="component" value="Unassembled WGS sequence"/>
</dbReference>
<evidence type="ECO:0000313" key="2">
    <source>
        <dbReference type="Proteomes" id="UP001457282"/>
    </source>
</evidence>
<sequence length="72" mass="8376">MFIIQEINEDNPLYLEWAPDNGLSPSLTTETNGNNNAAVGKHDVKRVMWKEYPAWMILILIELSHELYMSRI</sequence>
<comment type="caution">
    <text evidence="1">The sequence shown here is derived from an EMBL/GenBank/DDBJ whole genome shotgun (WGS) entry which is preliminary data.</text>
</comment>